<proteinExistence type="inferred from homology"/>
<evidence type="ECO:0000259" key="3">
    <source>
        <dbReference type="Pfam" id="PF06429"/>
    </source>
</evidence>
<evidence type="ECO:0000313" key="5">
    <source>
        <dbReference type="Proteomes" id="UP000178606"/>
    </source>
</evidence>
<dbReference type="AlphaFoldDB" id="A0A1F6CCP1"/>
<dbReference type="Proteomes" id="UP000178606">
    <property type="component" value="Unassembled WGS sequence"/>
</dbReference>
<evidence type="ECO:0000259" key="2">
    <source>
        <dbReference type="Pfam" id="PF00460"/>
    </source>
</evidence>
<evidence type="ECO:0000256" key="1">
    <source>
        <dbReference type="ARBA" id="ARBA00009677"/>
    </source>
</evidence>
<dbReference type="GO" id="GO:0044780">
    <property type="term" value="P:bacterial-type flagellum assembly"/>
    <property type="evidence" value="ECO:0007669"/>
    <property type="project" value="InterPro"/>
</dbReference>
<accession>A0A1F6CCP1</accession>
<dbReference type="InterPro" id="IPR010930">
    <property type="entry name" value="Flg_bb/hook_C_dom"/>
</dbReference>
<dbReference type="InterPro" id="IPR001444">
    <property type="entry name" value="Flag_bb_rod_N"/>
</dbReference>
<dbReference type="EMBL" id="MFKF01000286">
    <property type="protein sequence ID" value="OGG46761.1"/>
    <property type="molecule type" value="Genomic_DNA"/>
</dbReference>
<organism evidence="4 5">
    <name type="scientific">Handelsmanbacteria sp. (strain RIFCSPLOWO2_12_FULL_64_10)</name>
    <dbReference type="NCBI Taxonomy" id="1817868"/>
    <lineage>
        <taxon>Bacteria</taxon>
        <taxon>Candidatus Handelsmaniibacteriota</taxon>
    </lineage>
</organism>
<sequence length="122" mass="12952">MVMAINFEPSKSGLQAEQRRLDASAHNVANVSTDGFQRQVAAAQERPSGGVDVRVDHVQVSEEAQRALAEAKAEGLTPQPENDVNVADETVNQIAAKAVFQANAKALKAQDRMIGTLLDATG</sequence>
<dbReference type="PANTHER" id="PTHR30033:SF1">
    <property type="entry name" value="FLAGELLAR HOOK-ASSOCIATED PROTEIN 1"/>
    <property type="match status" value="1"/>
</dbReference>
<dbReference type="GO" id="GO:0005198">
    <property type="term" value="F:structural molecule activity"/>
    <property type="evidence" value="ECO:0007669"/>
    <property type="project" value="InterPro"/>
</dbReference>
<name>A0A1F6CCP1_HANXR</name>
<comment type="caution">
    <text evidence="4">The sequence shown here is derived from an EMBL/GenBank/DDBJ whole genome shotgun (WGS) entry which is preliminary data.</text>
</comment>
<dbReference type="Pfam" id="PF06429">
    <property type="entry name" value="Flg_bbr_C"/>
    <property type="match status" value="1"/>
</dbReference>
<gene>
    <name evidence="4" type="ORF">A3F84_18245</name>
</gene>
<comment type="similarity">
    <text evidence="1">Belongs to the flagella basal body rod proteins family.</text>
</comment>
<dbReference type="PANTHER" id="PTHR30033">
    <property type="entry name" value="FLAGELLAR HOOK-ASSOCIATED PROTEIN 1"/>
    <property type="match status" value="1"/>
</dbReference>
<evidence type="ECO:0008006" key="6">
    <source>
        <dbReference type="Google" id="ProtNLM"/>
    </source>
</evidence>
<feature type="domain" description="Flagellar basal-body/hook protein C-terminal" evidence="3">
    <location>
        <begin position="84"/>
        <end position="119"/>
    </location>
</feature>
<dbReference type="InterPro" id="IPR002371">
    <property type="entry name" value="FlgK"/>
</dbReference>
<reference evidence="4 5" key="1">
    <citation type="journal article" date="2016" name="Nat. Commun.">
        <title>Thousands of microbial genomes shed light on interconnected biogeochemical processes in an aquifer system.</title>
        <authorList>
            <person name="Anantharaman K."/>
            <person name="Brown C.T."/>
            <person name="Hug L.A."/>
            <person name="Sharon I."/>
            <person name="Castelle C.J."/>
            <person name="Probst A.J."/>
            <person name="Thomas B.C."/>
            <person name="Singh A."/>
            <person name="Wilkins M.J."/>
            <person name="Karaoz U."/>
            <person name="Brodie E.L."/>
            <person name="Williams K.H."/>
            <person name="Hubbard S.S."/>
            <person name="Banfield J.F."/>
        </authorList>
    </citation>
    <scope>NUCLEOTIDE SEQUENCE [LARGE SCALE GENOMIC DNA]</scope>
    <source>
        <strain evidence="5">RIFCSPLOWO2_12_FULL_64_10</strain>
    </source>
</reference>
<dbReference type="Pfam" id="PF00460">
    <property type="entry name" value="Flg_bb_rod"/>
    <property type="match status" value="1"/>
</dbReference>
<evidence type="ECO:0000313" key="4">
    <source>
        <dbReference type="EMBL" id="OGG46761.1"/>
    </source>
</evidence>
<feature type="domain" description="Flagellar basal body rod protein N-terminal" evidence="2">
    <location>
        <begin position="12"/>
        <end position="37"/>
    </location>
</feature>
<protein>
    <recommendedName>
        <fullName evidence="6">Flagellar basal body rod protein N-terminal domain-containing protein</fullName>
    </recommendedName>
</protein>
<dbReference type="GO" id="GO:0009424">
    <property type="term" value="C:bacterial-type flagellum hook"/>
    <property type="evidence" value="ECO:0007669"/>
    <property type="project" value="InterPro"/>
</dbReference>